<dbReference type="EMBL" id="RBVX01000105">
    <property type="protein sequence ID" value="RSL29013.1"/>
    <property type="molecule type" value="Genomic_DNA"/>
</dbReference>
<accession>A0A428MS65</accession>
<keyword evidence="3" id="KW-1185">Reference proteome</keyword>
<evidence type="ECO:0000313" key="2">
    <source>
        <dbReference type="EMBL" id="RSL29013.1"/>
    </source>
</evidence>
<keyword evidence="1" id="KW-0472">Membrane</keyword>
<dbReference type="RefSeq" id="WP_125563319.1">
    <property type="nucleotide sequence ID" value="NZ_RBVX01000105.1"/>
</dbReference>
<keyword evidence="1" id="KW-1133">Transmembrane helix</keyword>
<sequence>MRIDKKKLICCCFTLTIGMMEIKNINIGLIFLLVSAIIYGSTLISTSIYSSILADTSWDSRYGLFGTVDGDTPVKLIDGETEEVALETTYENFTNKKSNLIEQHLTD</sequence>
<gene>
    <name evidence="2" type="ORF">D7Z54_33495</name>
</gene>
<reference evidence="2 3" key="1">
    <citation type="submission" date="2018-10" db="EMBL/GenBank/DDBJ databases">
        <title>Draft genome sequence of Bacillus salarius IM0101, isolated from a hypersaline soil in Inner Mongolia, China.</title>
        <authorList>
            <person name="Yamprayoonswat W."/>
            <person name="Boonvisut S."/>
            <person name="Jumpathong W."/>
            <person name="Sittihan S."/>
            <person name="Ruangsuj P."/>
            <person name="Wanthongcharoen S."/>
            <person name="Thongpramul N."/>
            <person name="Pimmason S."/>
            <person name="Yu B."/>
            <person name="Yasawong M."/>
        </authorList>
    </citation>
    <scope>NUCLEOTIDE SEQUENCE [LARGE SCALE GENOMIC DNA]</scope>
    <source>
        <strain evidence="2 3">IM0101</strain>
    </source>
</reference>
<dbReference type="Proteomes" id="UP000275076">
    <property type="component" value="Unassembled WGS sequence"/>
</dbReference>
<protein>
    <submittedName>
        <fullName evidence="2">Uncharacterized protein</fullName>
    </submittedName>
</protein>
<organism evidence="2 3">
    <name type="scientific">Salibacterium salarium</name>
    <dbReference type="NCBI Taxonomy" id="284579"/>
    <lineage>
        <taxon>Bacteria</taxon>
        <taxon>Bacillati</taxon>
        <taxon>Bacillota</taxon>
        <taxon>Bacilli</taxon>
        <taxon>Bacillales</taxon>
        <taxon>Bacillaceae</taxon>
    </lineage>
</organism>
<keyword evidence="1" id="KW-0812">Transmembrane</keyword>
<dbReference type="AlphaFoldDB" id="A0A428MS65"/>
<evidence type="ECO:0000256" key="1">
    <source>
        <dbReference type="SAM" id="Phobius"/>
    </source>
</evidence>
<feature type="transmembrane region" description="Helical" evidence="1">
    <location>
        <begin position="30"/>
        <end position="52"/>
    </location>
</feature>
<comment type="caution">
    <text evidence="2">The sequence shown here is derived from an EMBL/GenBank/DDBJ whole genome shotgun (WGS) entry which is preliminary data.</text>
</comment>
<evidence type="ECO:0000313" key="3">
    <source>
        <dbReference type="Proteomes" id="UP000275076"/>
    </source>
</evidence>
<name>A0A428MS65_9BACI</name>
<proteinExistence type="predicted"/>